<reference evidence="6 7" key="1">
    <citation type="submission" date="2020-04" db="EMBL/GenBank/DDBJ databases">
        <title>Plant Genome Project.</title>
        <authorList>
            <person name="Zhang R.-G."/>
        </authorList>
    </citation>
    <scope>NUCLEOTIDE SEQUENCE [LARGE SCALE GENOMIC DNA]</scope>
    <source>
        <strain evidence="6">YNK0</strain>
        <tissue evidence="6">Leaf</tissue>
    </source>
</reference>
<dbReference type="InterPro" id="IPR012677">
    <property type="entry name" value="Nucleotide-bd_a/b_plait_sf"/>
</dbReference>
<dbReference type="SUPFAM" id="SSF54928">
    <property type="entry name" value="RNA-binding domain, RBD"/>
    <property type="match status" value="1"/>
</dbReference>
<dbReference type="Proteomes" id="UP000655225">
    <property type="component" value="Unassembled WGS sequence"/>
</dbReference>
<comment type="caution">
    <text evidence="6">The sequence shown here is derived from an EMBL/GenBank/DDBJ whole genome shotgun (WGS) entry which is preliminary data.</text>
</comment>
<dbReference type="EMBL" id="JABCRI010000007">
    <property type="protein sequence ID" value="KAF8403224.1"/>
    <property type="molecule type" value="Genomic_DNA"/>
</dbReference>
<evidence type="ECO:0000259" key="5">
    <source>
        <dbReference type="PROSITE" id="PS50102"/>
    </source>
</evidence>
<protein>
    <recommendedName>
        <fullName evidence="5">RRM domain-containing protein</fullName>
    </recommendedName>
</protein>
<keyword evidence="7" id="KW-1185">Reference proteome</keyword>
<gene>
    <name evidence="6" type="ORF">HHK36_011324</name>
</gene>
<dbReference type="GO" id="GO:0005730">
    <property type="term" value="C:nucleolus"/>
    <property type="evidence" value="ECO:0007669"/>
    <property type="project" value="UniProtKB-SubCell"/>
</dbReference>
<evidence type="ECO:0000313" key="6">
    <source>
        <dbReference type="EMBL" id="KAF8403224.1"/>
    </source>
</evidence>
<dbReference type="CDD" id="cd12307">
    <property type="entry name" value="RRM_NIFK_like"/>
    <property type="match status" value="1"/>
</dbReference>
<dbReference type="AlphaFoldDB" id="A0A834Z7X9"/>
<dbReference type="InterPro" id="IPR035979">
    <property type="entry name" value="RBD_domain_sf"/>
</dbReference>
<keyword evidence="3" id="KW-0539">Nucleus</keyword>
<organism evidence="6 7">
    <name type="scientific">Tetracentron sinense</name>
    <name type="common">Spur-leaf</name>
    <dbReference type="NCBI Taxonomy" id="13715"/>
    <lineage>
        <taxon>Eukaryota</taxon>
        <taxon>Viridiplantae</taxon>
        <taxon>Streptophyta</taxon>
        <taxon>Embryophyta</taxon>
        <taxon>Tracheophyta</taxon>
        <taxon>Spermatophyta</taxon>
        <taxon>Magnoliopsida</taxon>
        <taxon>Trochodendrales</taxon>
        <taxon>Trochodendraceae</taxon>
        <taxon>Tetracentron</taxon>
    </lineage>
</organism>
<dbReference type="PROSITE" id="PS50102">
    <property type="entry name" value="RRM"/>
    <property type="match status" value="1"/>
</dbReference>
<proteinExistence type="predicted"/>
<dbReference type="GO" id="GO:0003723">
    <property type="term" value="F:RNA binding"/>
    <property type="evidence" value="ECO:0007669"/>
    <property type="project" value="UniProtKB-UniRule"/>
</dbReference>
<evidence type="ECO:0000256" key="3">
    <source>
        <dbReference type="ARBA" id="ARBA00023242"/>
    </source>
</evidence>
<evidence type="ECO:0000256" key="1">
    <source>
        <dbReference type="ARBA" id="ARBA00004604"/>
    </source>
</evidence>
<accession>A0A834Z7X9</accession>
<dbReference type="SMART" id="SM00360">
    <property type="entry name" value="RRM"/>
    <property type="match status" value="1"/>
</dbReference>
<dbReference type="InterPro" id="IPR000504">
    <property type="entry name" value="RRM_dom"/>
</dbReference>
<sequence>MVAKAKKAMMKKLKEGSSKLSISNRKNEVADFLPLEGGPARKLPDPEEPVENTATVLYIGRIPHGFYEDEMEGFFKQFGIIKRLRIARNKKTGKSKHFGFIKFESPQVTKIVADCMHNYLLFEHMLQVHLIPPEHVHPKFPDSGPGIAAALMVGGVARSTGEDDAKNITSRESKAGEITKEDDVAVAGEDLLQPEPRWSRWHGVNRRYKPLNWTHIEQKQHNKERTVEEYKKLVKGILERDQKRKKRIEAAGIDFECPQIIGSIQPTPKKIRFDEE</sequence>
<feature type="domain" description="RRM" evidence="5">
    <location>
        <begin position="55"/>
        <end position="133"/>
    </location>
</feature>
<evidence type="ECO:0000256" key="2">
    <source>
        <dbReference type="ARBA" id="ARBA00022884"/>
    </source>
</evidence>
<evidence type="ECO:0000313" key="7">
    <source>
        <dbReference type="Proteomes" id="UP000655225"/>
    </source>
</evidence>
<keyword evidence="2 4" id="KW-0694">RNA-binding</keyword>
<dbReference type="Pfam" id="PF00076">
    <property type="entry name" value="RRM_1"/>
    <property type="match status" value="1"/>
</dbReference>
<evidence type="ECO:0000256" key="4">
    <source>
        <dbReference type="PROSITE-ProRule" id="PRU00176"/>
    </source>
</evidence>
<dbReference type="PANTHER" id="PTHR46754">
    <property type="entry name" value="MKI67 FHA DOMAIN-INTERACTING NUCLEOLAR PHOSPHOPROTEIN"/>
    <property type="match status" value="1"/>
</dbReference>
<comment type="subcellular location">
    <subcellularLocation>
        <location evidence="1">Nucleus</location>
        <location evidence="1">Nucleolus</location>
    </subcellularLocation>
</comment>
<name>A0A834Z7X9_TETSI</name>
<dbReference type="Gene3D" id="3.30.70.330">
    <property type="match status" value="1"/>
</dbReference>
<dbReference type="OrthoDB" id="21467at2759"/>
<dbReference type="OMA" id="WVEVECK"/>